<accession>A0AAV4P9S7</accession>
<dbReference type="Proteomes" id="UP001054945">
    <property type="component" value="Unassembled WGS sequence"/>
</dbReference>
<protein>
    <submittedName>
        <fullName evidence="1">Uncharacterized protein</fullName>
    </submittedName>
</protein>
<organism evidence="1 2">
    <name type="scientific">Caerostris extrusa</name>
    <name type="common">Bark spider</name>
    <name type="synonym">Caerostris bankana</name>
    <dbReference type="NCBI Taxonomy" id="172846"/>
    <lineage>
        <taxon>Eukaryota</taxon>
        <taxon>Metazoa</taxon>
        <taxon>Ecdysozoa</taxon>
        <taxon>Arthropoda</taxon>
        <taxon>Chelicerata</taxon>
        <taxon>Arachnida</taxon>
        <taxon>Araneae</taxon>
        <taxon>Araneomorphae</taxon>
        <taxon>Entelegynae</taxon>
        <taxon>Araneoidea</taxon>
        <taxon>Araneidae</taxon>
        <taxon>Caerostris</taxon>
    </lineage>
</organism>
<dbReference type="AlphaFoldDB" id="A0AAV4P9S7"/>
<gene>
    <name evidence="1" type="ORF">CEXT_204501</name>
</gene>
<evidence type="ECO:0000313" key="2">
    <source>
        <dbReference type="Proteomes" id="UP001054945"/>
    </source>
</evidence>
<comment type="caution">
    <text evidence="1">The sequence shown here is derived from an EMBL/GenBank/DDBJ whole genome shotgun (WGS) entry which is preliminary data.</text>
</comment>
<proteinExistence type="predicted"/>
<keyword evidence="2" id="KW-1185">Reference proteome</keyword>
<reference evidence="1 2" key="1">
    <citation type="submission" date="2021-06" db="EMBL/GenBank/DDBJ databases">
        <title>Caerostris extrusa draft genome.</title>
        <authorList>
            <person name="Kono N."/>
            <person name="Arakawa K."/>
        </authorList>
    </citation>
    <scope>NUCLEOTIDE SEQUENCE [LARGE SCALE GENOMIC DNA]</scope>
</reference>
<evidence type="ECO:0000313" key="1">
    <source>
        <dbReference type="EMBL" id="GIX93379.1"/>
    </source>
</evidence>
<dbReference type="EMBL" id="BPLR01004242">
    <property type="protein sequence ID" value="GIX93379.1"/>
    <property type="molecule type" value="Genomic_DNA"/>
</dbReference>
<name>A0AAV4P9S7_CAEEX</name>
<sequence length="146" mass="17139">MTSNEKPWIKLASPENAKLFHHSYFGKDPYHVLETFYVANIIGDKMKGQKDVGHHCCLHEKHLEENKDIGHRCCLHEKQLEESMITSCAGERAPFADYIIRERKVQDLHSTLKERRWGVEIEFRLAMFIRLRHAFCPVVAICDAYR</sequence>